<dbReference type="PROSITE" id="PS51141">
    <property type="entry name" value="ZF_SBP"/>
    <property type="match status" value="1"/>
</dbReference>
<dbReference type="EMBL" id="MVGT01000438">
    <property type="protein sequence ID" value="OVA17468.1"/>
    <property type="molecule type" value="Genomic_DNA"/>
</dbReference>
<evidence type="ECO:0000256" key="5">
    <source>
        <dbReference type="ARBA" id="ARBA00023015"/>
    </source>
</evidence>
<comment type="subcellular location">
    <subcellularLocation>
        <location evidence="1">Nucleus</location>
    </subcellularLocation>
</comment>
<keyword evidence="4" id="KW-0862">Zinc</keyword>
<keyword evidence="13" id="KW-1185">Reference proteome</keyword>
<dbReference type="AlphaFoldDB" id="A0A200R461"/>
<dbReference type="OMA" id="YTHHQIP"/>
<evidence type="ECO:0000256" key="1">
    <source>
        <dbReference type="ARBA" id="ARBA00004123"/>
    </source>
</evidence>
<accession>A0A200R461</accession>
<dbReference type="PANTHER" id="PTHR31251">
    <property type="entry name" value="SQUAMOSA PROMOTER-BINDING-LIKE PROTEIN 4"/>
    <property type="match status" value="1"/>
</dbReference>
<protein>
    <submittedName>
        <fullName evidence="12">Transcription factor</fullName>
    </submittedName>
</protein>
<keyword evidence="2" id="KW-0479">Metal-binding</keyword>
<reference evidence="12 13" key="1">
    <citation type="journal article" date="2017" name="Mol. Plant">
        <title>The Genome of Medicinal Plant Macleaya cordata Provides New Insights into Benzylisoquinoline Alkaloids Metabolism.</title>
        <authorList>
            <person name="Liu X."/>
            <person name="Liu Y."/>
            <person name="Huang P."/>
            <person name="Ma Y."/>
            <person name="Qing Z."/>
            <person name="Tang Q."/>
            <person name="Cao H."/>
            <person name="Cheng P."/>
            <person name="Zheng Y."/>
            <person name="Yuan Z."/>
            <person name="Zhou Y."/>
            <person name="Liu J."/>
            <person name="Tang Z."/>
            <person name="Zhuo Y."/>
            <person name="Zhang Y."/>
            <person name="Yu L."/>
            <person name="Huang J."/>
            <person name="Yang P."/>
            <person name="Peng Q."/>
            <person name="Zhang J."/>
            <person name="Jiang W."/>
            <person name="Zhang Z."/>
            <person name="Lin K."/>
            <person name="Ro D.K."/>
            <person name="Chen X."/>
            <person name="Xiong X."/>
            <person name="Shang Y."/>
            <person name="Huang S."/>
            <person name="Zeng J."/>
        </authorList>
    </citation>
    <scope>NUCLEOTIDE SEQUENCE [LARGE SCALE GENOMIC DNA]</scope>
    <source>
        <strain evidence="13">cv. BLH2017</strain>
        <tissue evidence="12">Root</tissue>
    </source>
</reference>
<gene>
    <name evidence="12" type="ORF">BVC80_1837g289</name>
</gene>
<keyword evidence="3 9" id="KW-0863">Zinc-finger</keyword>
<keyword evidence="6" id="KW-0238">DNA-binding</keyword>
<dbReference type="Pfam" id="PF03110">
    <property type="entry name" value="SBP"/>
    <property type="match status" value="1"/>
</dbReference>
<evidence type="ECO:0000256" key="8">
    <source>
        <dbReference type="ARBA" id="ARBA00023242"/>
    </source>
</evidence>
<evidence type="ECO:0000256" key="3">
    <source>
        <dbReference type="ARBA" id="ARBA00022771"/>
    </source>
</evidence>
<keyword evidence="7" id="KW-0804">Transcription</keyword>
<comment type="caution">
    <text evidence="12">The sequence shown here is derived from an EMBL/GenBank/DDBJ whole genome shotgun (WGS) entry which is preliminary data.</text>
</comment>
<dbReference type="PANTHER" id="PTHR31251:SF208">
    <property type="entry name" value="SQUAMOSA PROMOTER-BINDING-LIKE PROTEIN 18"/>
    <property type="match status" value="1"/>
</dbReference>
<evidence type="ECO:0000313" key="13">
    <source>
        <dbReference type="Proteomes" id="UP000195402"/>
    </source>
</evidence>
<dbReference type="GO" id="GO:0008270">
    <property type="term" value="F:zinc ion binding"/>
    <property type="evidence" value="ECO:0007669"/>
    <property type="project" value="UniProtKB-KW"/>
</dbReference>
<proteinExistence type="predicted"/>
<evidence type="ECO:0000256" key="4">
    <source>
        <dbReference type="ARBA" id="ARBA00022833"/>
    </source>
</evidence>
<dbReference type="Gene3D" id="4.10.1100.10">
    <property type="entry name" value="Transcription factor, SBP-box domain"/>
    <property type="match status" value="1"/>
</dbReference>
<name>A0A200R461_MACCD</name>
<feature type="region of interest" description="Disordered" evidence="10">
    <location>
        <begin position="172"/>
        <end position="193"/>
    </location>
</feature>
<organism evidence="12 13">
    <name type="scientific">Macleaya cordata</name>
    <name type="common">Five-seeded plume-poppy</name>
    <name type="synonym">Bocconia cordata</name>
    <dbReference type="NCBI Taxonomy" id="56857"/>
    <lineage>
        <taxon>Eukaryota</taxon>
        <taxon>Viridiplantae</taxon>
        <taxon>Streptophyta</taxon>
        <taxon>Embryophyta</taxon>
        <taxon>Tracheophyta</taxon>
        <taxon>Spermatophyta</taxon>
        <taxon>Magnoliopsida</taxon>
        <taxon>Ranunculales</taxon>
        <taxon>Papaveraceae</taxon>
        <taxon>Papaveroideae</taxon>
        <taxon>Macleaya</taxon>
    </lineage>
</organism>
<evidence type="ECO:0000256" key="10">
    <source>
        <dbReference type="SAM" id="MobiDB-lite"/>
    </source>
</evidence>
<dbReference type="SUPFAM" id="SSF103612">
    <property type="entry name" value="SBT domain"/>
    <property type="match status" value="1"/>
</dbReference>
<dbReference type="InterPro" id="IPR036893">
    <property type="entry name" value="SBP_sf"/>
</dbReference>
<dbReference type="InterPro" id="IPR004333">
    <property type="entry name" value="SBP_dom"/>
</dbReference>
<dbReference type="STRING" id="56857.A0A200R461"/>
<feature type="domain" description="SBP-type" evidence="11">
    <location>
        <begin position="104"/>
        <end position="181"/>
    </location>
</feature>
<dbReference type="GO" id="GO:0003677">
    <property type="term" value="F:DNA binding"/>
    <property type="evidence" value="ECO:0007669"/>
    <property type="project" value="UniProtKB-KW"/>
</dbReference>
<keyword evidence="5" id="KW-0805">Transcription regulation</keyword>
<dbReference type="OrthoDB" id="514967at2759"/>
<dbReference type="Proteomes" id="UP000195402">
    <property type="component" value="Unassembled WGS sequence"/>
</dbReference>
<dbReference type="InterPro" id="IPR044817">
    <property type="entry name" value="SBP-like"/>
</dbReference>
<dbReference type="FunFam" id="4.10.1100.10:FF:000001">
    <property type="entry name" value="Squamosa promoter-binding-like protein 14"/>
    <property type="match status" value="1"/>
</dbReference>
<evidence type="ECO:0000256" key="6">
    <source>
        <dbReference type="ARBA" id="ARBA00023125"/>
    </source>
</evidence>
<evidence type="ECO:0000313" key="12">
    <source>
        <dbReference type="EMBL" id="OVA17468.1"/>
    </source>
</evidence>
<evidence type="ECO:0000256" key="2">
    <source>
        <dbReference type="ARBA" id="ARBA00022723"/>
    </source>
</evidence>
<evidence type="ECO:0000256" key="7">
    <source>
        <dbReference type="ARBA" id="ARBA00023163"/>
    </source>
</evidence>
<dbReference type="GO" id="GO:0005634">
    <property type="term" value="C:nucleus"/>
    <property type="evidence" value="ECO:0007669"/>
    <property type="project" value="UniProtKB-SubCell"/>
</dbReference>
<evidence type="ECO:0000256" key="9">
    <source>
        <dbReference type="PROSITE-ProRule" id="PRU00470"/>
    </source>
</evidence>
<evidence type="ECO:0000259" key="11">
    <source>
        <dbReference type="PROSITE" id="PS51141"/>
    </source>
</evidence>
<dbReference type="InParanoid" id="A0A200R461"/>
<keyword evidence="8" id="KW-0539">Nucleus</keyword>
<sequence length="436" mass="48433">MIKRGKGEEEEKGKGFMDWDWKPASWDFSGLERESNSNIAPIVRSSSLGGEQSKKDCSVDLKLGRLGDLGSGSVDRWQDPRVTMVSSPLGSSKKARAPSNETQTVSCLVDGCDSDLSKCRDYHRRHKVCEVHSKTPKVMVGGQEQRFCQQCSRFHSLLEFDEVKRSCRKRLDGHNRRRRKSQPESLSMNSGSLLSNHQGTRYLQFTSPQLFQSTMVGSPRHVMKTKDDTELYSRHQSLHLVDGQNPFPRSFSCNFKGGKQYPFLHGDDPGLGNPPTVPEVSFCQPLVHSVASSSQSSEASRKMLSDGFTNRVVIDSDCALSLLSSPPSRQSSGISQADMVHTNSIPMAHPLVGGLQYDGLLEVCDVINMYNSPWLQCQMTLMHALPLALVFGAWPVPNWPDVCCPEKGPAKSSLSHTHSSSWAGLSLNRNLYDLRM</sequence>